<feature type="compositionally biased region" description="Low complexity" evidence="1">
    <location>
        <begin position="618"/>
        <end position="640"/>
    </location>
</feature>
<feature type="compositionally biased region" description="Low complexity" evidence="1">
    <location>
        <begin position="2039"/>
        <end position="2050"/>
    </location>
</feature>
<feature type="compositionally biased region" description="Polar residues" evidence="1">
    <location>
        <begin position="1146"/>
        <end position="1158"/>
    </location>
</feature>
<feature type="compositionally biased region" description="Polar residues" evidence="1">
    <location>
        <begin position="945"/>
        <end position="954"/>
    </location>
</feature>
<feature type="compositionally biased region" description="Acidic residues" evidence="1">
    <location>
        <begin position="2396"/>
        <end position="2425"/>
    </location>
</feature>
<evidence type="ECO:0000313" key="3">
    <source>
        <dbReference type="Proteomes" id="UP001259832"/>
    </source>
</evidence>
<feature type="compositionally biased region" description="Acidic residues" evidence="1">
    <location>
        <begin position="2287"/>
        <end position="2299"/>
    </location>
</feature>
<feature type="compositionally biased region" description="Acidic residues" evidence="1">
    <location>
        <begin position="1207"/>
        <end position="1217"/>
    </location>
</feature>
<feature type="compositionally biased region" description="Basic and acidic residues" evidence="1">
    <location>
        <begin position="1978"/>
        <end position="1995"/>
    </location>
</feature>
<feature type="compositionally biased region" description="Basic and acidic residues" evidence="1">
    <location>
        <begin position="90"/>
        <end position="112"/>
    </location>
</feature>
<feature type="compositionally biased region" description="Low complexity" evidence="1">
    <location>
        <begin position="176"/>
        <end position="189"/>
    </location>
</feature>
<organism evidence="2 3">
    <name type="scientific">Phytophthora citrophthora</name>
    <dbReference type="NCBI Taxonomy" id="4793"/>
    <lineage>
        <taxon>Eukaryota</taxon>
        <taxon>Sar</taxon>
        <taxon>Stramenopiles</taxon>
        <taxon>Oomycota</taxon>
        <taxon>Peronosporomycetes</taxon>
        <taxon>Peronosporales</taxon>
        <taxon>Peronosporaceae</taxon>
        <taxon>Phytophthora</taxon>
    </lineage>
</organism>
<feature type="compositionally biased region" description="Acidic residues" evidence="1">
    <location>
        <begin position="1540"/>
        <end position="1564"/>
    </location>
</feature>
<feature type="compositionally biased region" description="Basic and acidic residues" evidence="1">
    <location>
        <begin position="975"/>
        <end position="991"/>
    </location>
</feature>
<feature type="compositionally biased region" description="Acidic residues" evidence="1">
    <location>
        <begin position="1707"/>
        <end position="1716"/>
    </location>
</feature>
<feature type="compositionally biased region" description="Basic and acidic residues" evidence="1">
    <location>
        <begin position="288"/>
        <end position="304"/>
    </location>
</feature>
<feature type="compositionally biased region" description="Polar residues" evidence="1">
    <location>
        <begin position="2382"/>
        <end position="2391"/>
    </location>
</feature>
<feature type="compositionally biased region" description="Polar residues" evidence="1">
    <location>
        <begin position="1408"/>
        <end position="1419"/>
    </location>
</feature>
<feature type="compositionally biased region" description="Basic residues" evidence="1">
    <location>
        <begin position="114"/>
        <end position="123"/>
    </location>
</feature>
<feature type="region of interest" description="Disordered" evidence="1">
    <location>
        <begin position="52"/>
        <end position="375"/>
    </location>
</feature>
<gene>
    <name evidence="2" type="ORF">P3T76_008107</name>
</gene>
<dbReference type="EMBL" id="JASMQC010000014">
    <property type="protein sequence ID" value="KAK1940656.1"/>
    <property type="molecule type" value="Genomic_DNA"/>
</dbReference>
<feature type="region of interest" description="Disordered" evidence="1">
    <location>
        <begin position="817"/>
        <end position="1807"/>
    </location>
</feature>
<feature type="compositionally biased region" description="Acidic residues" evidence="1">
    <location>
        <begin position="957"/>
        <end position="971"/>
    </location>
</feature>
<sequence length="2501" mass="267297">MDSGFGSTNNHRRLSKEDRQSELFDAYGIHEIPNGKPYGTKRAQLRAHLASAETTWATPQHRIPSSMKPYSSRSEHLDHGRAYSHQDSSQQHRWDFDTEEHQDSVFEAEPRQLRGGKRKKKNPSVRTAFQVKLENENQLRVSREARSPYPSPQRLGAATKRAAKARHKRIAATGHSSMAAKSASGSSESLNDYATQLFQDSASRGGTHFPARSRLTPREKEEIRERERLSFAEKLHKMIDKAKSTLASGNTMDSVPFPPKSSKAARKTPTERRPLSERTRTLVSTPKQVEKEVLTPRETAETRPAKPTSRTSKRSESSSVPVVQRPKPTITRSVVTPKSTTDTRSRGGKTTKAAPTKTAQVEKPKETAVKSIPVEATPVANTLEVDGPHPDKAFDQPVEEVGVVQETGPTIPVEPEASSSDVAVEMETDAVPSNAASQLPVEPTPLENRTVMSSDESSKELPRIGAAVDDAAIVVQTETPDASISPSQAVEVDVAPETTADAPELPEDSVVRQTLLEEPSAVTEPTVDLPSGGNTAVDAMYGDAFNEFDDNGGEDEDMTVEGEAEPDDTHTPAPESSDLKGNPMQESKSGEALYDDYDEFDEDEPSQDEDVEVEDNPVEVAAAEITTPSTETEPNPVENVPEGEGEAETPAVVPEDSDSAFPGGDDRVHLDGNGGDVDAEPSESKPEAGHEPQPEVSSNDHAPGDPQHDFVPVVGSTEDQESVNLDIVSSTVPSDENAADGDPYSNPVDDPDKVDDATESAPDKGTRENIGTKPDTDAEPTEAEGAVENTETSAQLEGETSESRLLDEAIVSVDITTEETNVNPVLAQQDEEDKADITAQQDAPDHTMSDEAATSIKQDNEAKKLTADSSVASVQSAAYDEDNFDDEVKLEETGPNEADNVAAAEEAGQAVGPQQEDKSPDTAPNPEPIAAVSSDPEDESKVLVANSSELSVQSAAYDDDGFEDGAQEDSQADASENKAPEQEPSVDEKPDSVAVDVMLEADVGDNPIASEPNCDGGQEEQAPENEAPTATSAPEGEDFNNSAVDEAPKAMTPESAPETVDVASVLAPESGVIAEPSVVTVSGSPDTLAQEEEEKKKGNVQETANLDAEKDEGAGQVDDKVGSANEGDTVLTPEPDIDESPALISTEETVTDPSTTADTLEDETSERNTLTDATPAQDEDKISEIATPSEPVEAQNEAEGSEQPASYDDDNFVDNEEAVPNVETVELDLVAKEAADEGLENMVSELQSSEQQGDDIGDSPTAVVDNEDSAAKEEEIPPEGNLEELSHPKQAEEDATDSSVVLGKPDEFASDFVSENGNPSENEEDHVEAPIENEPAVDPVSDEVGDSMPAIEPSRYEITATPAKQPDDQDVSVSPDDESLGVGSAADAPQAESIPDPDVEPDVKVESSDSATGLSQDAVTTEEAREEPASESEQRPSDIVSTDTPAEPSSVDDTTEYDAEFDDTENDDIPLKDDTPENGPIQNEIGANDEVAPEYGDAEFDDTENDAVVLKKDNEPILNEIDVTEEATPGDNLSGTATDEAADQLTDEQTANEDTNESVAEEVNEPTTDSAAADADEPTLANVDLELSNPTATEEEIKAEADVDPTVASVGLEANNPPVTEEAKTEANVDASQYEEDFPDETSPETQDTQDTEPIYTNVEAADSANTPTETEAVSIEANPDNDENASELVQSASDEVAVPDLPKDEVYDDGFDDDNTAPAVAPNDSSNPIETSSTTDRDRATNGADSSLEGNTDATLDKSNAKVEESDVADTVEVQPTEVPVQSDPLESEPVSFGEVEPGTMEPETAPVEVEVEDSAPIEPETVACAPVEPPLEVEPSPMEPEASTLMIEMNESGVDQLETGEPDALRDEVVEPVTVQSEVEEVESGEVNVVESEGNTESKAADPPGRTLTAASLDEDPEHVERSPLESVTADTVASVPEGQEEKKITDPSTEHPSIQDAGQEELLSEPSEVSTPIKNKSDATEVPVKTEVETPTKDGSATGEEAKEDASLEEKALIEEVAVDQHQDEVPLEDTTSSLVEAPPAENPVEAATDEQEQPAQSEAEHTPGPGPVRSEDVYLADDNSGGAVDSADGVSQENQEAVAESSSTGDTDQVNEGPIETTVEPMQTPKPTEAISEPSNDAQPIVEGQQISDEPDYAEDDETYEAQSIVHDKASINPSQEDRQVGAESPNNVVKSDTAQGNVDTDETTSEAIETPEPTEAIVKSTHKEQRTVEGEASDEPDYAEDDTMEDESLKDDSKIVEDLTGVENAEPLPQELALQDSVNVPEADELAIESELPEPDQTVASSEGPKTEDQYDDDEGYNEFDDQENDSPPTVEVPAPATTAVTKAPASEDEYDEYENDEYGEEEKPSETPRIAPKVANHSTLNNPPTSAREEEIDEVADEPEEAEEDAYADDQEEYEEDEAPTVPKTSSPPKQDKSVPKQAEAEASTDEYEDDNEEDYADDDIEDSSPPKPAPAVRAAKSDDEMEEELESEEDYASD</sequence>
<feature type="compositionally biased region" description="Low complexity" evidence="1">
    <location>
        <begin position="867"/>
        <end position="878"/>
    </location>
</feature>
<feature type="compositionally biased region" description="Acidic residues" evidence="1">
    <location>
        <begin position="1633"/>
        <end position="1651"/>
    </location>
</feature>
<feature type="compositionally biased region" description="Acidic residues" evidence="1">
    <location>
        <begin position="1496"/>
        <end position="1505"/>
    </location>
</feature>
<feature type="region of interest" description="Disordered" evidence="1">
    <location>
        <begin position="478"/>
        <end position="803"/>
    </location>
</feature>
<feature type="compositionally biased region" description="Acidic residues" evidence="1">
    <location>
        <begin position="546"/>
        <end position="566"/>
    </location>
</feature>
<evidence type="ECO:0000313" key="2">
    <source>
        <dbReference type="EMBL" id="KAK1940656.1"/>
    </source>
</evidence>
<comment type="caution">
    <text evidence="2">The sequence shown here is derived from an EMBL/GenBank/DDBJ whole genome shotgun (WGS) entry which is preliminary data.</text>
</comment>
<feature type="compositionally biased region" description="Low complexity" evidence="1">
    <location>
        <begin position="2333"/>
        <end position="2350"/>
    </location>
</feature>
<feature type="compositionally biased region" description="Basic and acidic residues" evidence="1">
    <location>
        <begin position="1422"/>
        <end position="1436"/>
    </location>
</feature>
<evidence type="ECO:0000256" key="1">
    <source>
        <dbReference type="SAM" id="MobiDB-lite"/>
    </source>
</evidence>
<feature type="region of interest" description="Disordered" evidence="1">
    <location>
        <begin position="403"/>
        <end position="461"/>
    </location>
</feature>
<keyword evidence="3" id="KW-1185">Reference proteome</keyword>
<feature type="compositionally biased region" description="Polar residues" evidence="1">
    <location>
        <begin position="2189"/>
        <end position="2203"/>
    </location>
</feature>
<feature type="compositionally biased region" description="Basic and acidic residues" evidence="1">
    <location>
        <begin position="1942"/>
        <end position="1952"/>
    </location>
</feature>
<feature type="compositionally biased region" description="Basic and acidic residues" evidence="1">
    <location>
        <begin position="268"/>
        <end position="280"/>
    </location>
</feature>
<feature type="compositionally biased region" description="Basic and acidic residues" evidence="1">
    <location>
        <begin position="2170"/>
        <end position="2185"/>
    </location>
</feature>
<feature type="compositionally biased region" description="Polar residues" evidence="1">
    <location>
        <begin position="190"/>
        <end position="204"/>
    </location>
</feature>
<feature type="compositionally biased region" description="Basic and acidic residues" evidence="1">
    <location>
        <begin position="133"/>
        <end position="146"/>
    </location>
</feature>
<feature type="compositionally biased region" description="Basic and acidic residues" evidence="1">
    <location>
        <begin position="750"/>
        <end position="767"/>
    </location>
</feature>
<feature type="compositionally biased region" description="Basic and acidic residues" evidence="1">
    <location>
        <begin position="1756"/>
        <end position="1766"/>
    </location>
</feature>
<feature type="compositionally biased region" description="Acidic residues" evidence="1">
    <location>
        <begin position="2449"/>
        <end position="2469"/>
    </location>
</feature>
<feature type="compositionally biased region" description="Acidic residues" evidence="1">
    <location>
        <begin position="2315"/>
        <end position="2330"/>
    </location>
</feature>
<feature type="compositionally biased region" description="Basic and acidic residues" evidence="1">
    <location>
        <begin position="2003"/>
        <end position="2028"/>
    </location>
</feature>
<accession>A0AAD9LLN0</accession>
<feature type="compositionally biased region" description="Low complexity" evidence="1">
    <location>
        <begin position="1887"/>
        <end position="1900"/>
    </location>
</feature>
<feature type="compositionally biased region" description="Acidic residues" evidence="1">
    <location>
        <begin position="2236"/>
        <end position="2254"/>
    </location>
</feature>
<feature type="compositionally biased region" description="Polar residues" evidence="1">
    <location>
        <begin position="1744"/>
        <end position="1755"/>
    </location>
</feature>
<feature type="compositionally biased region" description="Polar residues" evidence="1">
    <location>
        <begin position="330"/>
        <end position="342"/>
    </location>
</feature>
<feature type="compositionally biased region" description="Acidic residues" evidence="1">
    <location>
        <begin position="2486"/>
        <end position="2501"/>
    </location>
</feature>
<feature type="compositionally biased region" description="Basic residues" evidence="1">
    <location>
        <begin position="161"/>
        <end position="170"/>
    </location>
</feature>
<feature type="compositionally biased region" description="Polar residues" evidence="1">
    <location>
        <begin position="478"/>
        <end position="488"/>
    </location>
</feature>
<feature type="compositionally biased region" description="Low complexity" evidence="1">
    <location>
        <begin position="350"/>
        <end position="359"/>
    </location>
</feature>
<name>A0AAD9LLN0_9STRA</name>
<feature type="compositionally biased region" description="Basic and acidic residues" evidence="1">
    <location>
        <begin position="1107"/>
        <end position="1121"/>
    </location>
</feature>
<feature type="compositionally biased region" description="Basic and acidic residues" evidence="1">
    <location>
        <begin position="216"/>
        <end position="243"/>
    </location>
</feature>
<feature type="region of interest" description="Disordered" evidence="1">
    <location>
        <begin position="1876"/>
        <end position="2501"/>
    </location>
</feature>
<feature type="compositionally biased region" description="Acidic residues" evidence="1">
    <location>
        <begin position="2352"/>
        <end position="2366"/>
    </location>
</feature>
<reference evidence="2" key="1">
    <citation type="submission" date="2023-08" db="EMBL/GenBank/DDBJ databases">
        <title>Reference Genome Resource for the Citrus Pathogen Phytophthora citrophthora.</title>
        <authorList>
            <person name="Moller H."/>
            <person name="Coetzee B."/>
            <person name="Rose L.J."/>
            <person name="Van Niekerk J.M."/>
        </authorList>
    </citation>
    <scope>NUCLEOTIDE SEQUENCE</scope>
    <source>
        <strain evidence="2">STE-U-9442</strain>
    </source>
</reference>
<feature type="compositionally biased region" description="Low complexity" evidence="1">
    <location>
        <begin position="895"/>
        <end position="914"/>
    </location>
</feature>
<protein>
    <submittedName>
        <fullName evidence="2">Uncharacterized protein</fullName>
    </submittedName>
</protein>
<feature type="compositionally biased region" description="Acidic residues" evidence="1">
    <location>
        <begin position="2153"/>
        <end position="2164"/>
    </location>
</feature>
<feature type="compositionally biased region" description="Polar residues" evidence="1">
    <location>
        <begin position="1724"/>
        <end position="1735"/>
    </location>
</feature>
<dbReference type="Proteomes" id="UP001259832">
    <property type="component" value="Unassembled WGS sequence"/>
</dbReference>
<feature type="compositionally biased region" description="Basic and acidic residues" evidence="1">
    <location>
        <begin position="682"/>
        <end position="693"/>
    </location>
</feature>
<feature type="compositionally biased region" description="Polar residues" evidence="1">
    <location>
        <begin position="2093"/>
        <end position="2114"/>
    </location>
</feature>
<feature type="compositionally biased region" description="Acidic residues" evidence="1">
    <location>
        <begin position="593"/>
        <end position="617"/>
    </location>
</feature>
<proteinExistence type="predicted"/>
<feature type="compositionally biased region" description="Acidic residues" evidence="1">
    <location>
        <begin position="1453"/>
        <end position="1468"/>
    </location>
</feature>